<dbReference type="GO" id="GO:0008094">
    <property type="term" value="F:ATP-dependent activity, acting on DNA"/>
    <property type="evidence" value="ECO:0007669"/>
    <property type="project" value="TreeGrafter"/>
</dbReference>
<protein>
    <recommendedName>
        <fullName evidence="6">RING-type domain-containing protein</fullName>
    </recommendedName>
</protein>
<dbReference type="Gene3D" id="3.30.40.10">
    <property type="entry name" value="Zinc/RING finger domain, C3HC4 (zinc finger)"/>
    <property type="match status" value="1"/>
</dbReference>
<keyword evidence="1" id="KW-0547">Nucleotide-binding</keyword>
<dbReference type="AlphaFoldDB" id="A0A6C0KPU6"/>
<dbReference type="InterPro" id="IPR050628">
    <property type="entry name" value="SNF2_RAD54_helicase_TF"/>
</dbReference>
<evidence type="ECO:0000259" key="6">
    <source>
        <dbReference type="PROSITE" id="PS50089"/>
    </source>
</evidence>
<dbReference type="PANTHER" id="PTHR45626">
    <property type="entry name" value="TRANSCRIPTION TERMINATION FACTOR 2-RELATED"/>
    <property type="match status" value="1"/>
</dbReference>
<dbReference type="InterPro" id="IPR027417">
    <property type="entry name" value="P-loop_NTPase"/>
</dbReference>
<reference evidence="7" key="1">
    <citation type="journal article" date="2020" name="Nature">
        <title>Giant virus diversity and host interactions through global metagenomics.</title>
        <authorList>
            <person name="Schulz F."/>
            <person name="Roux S."/>
            <person name="Paez-Espino D."/>
            <person name="Jungbluth S."/>
            <person name="Walsh D.A."/>
            <person name="Denef V.J."/>
            <person name="McMahon K.D."/>
            <person name="Konstantinidis K.T."/>
            <person name="Eloe-Fadrosh E.A."/>
            <person name="Kyrpides N.C."/>
            <person name="Woyke T."/>
        </authorList>
    </citation>
    <scope>NUCLEOTIDE SEQUENCE</scope>
    <source>
        <strain evidence="7">GVMAG-S-3300013006-138</strain>
    </source>
</reference>
<accession>A0A6C0KPU6</accession>
<keyword evidence="4" id="KW-0067">ATP-binding</keyword>
<evidence type="ECO:0000256" key="2">
    <source>
        <dbReference type="ARBA" id="ARBA00022801"/>
    </source>
</evidence>
<evidence type="ECO:0000313" key="7">
    <source>
        <dbReference type="EMBL" id="QHU18358.1"/>
    </source>
</evidence>
<dbReference type="GO" id="GO:0004386">
    <property type="term" value="F:helicase activity"/>
    <property type="evidence" value="ECO:0007669"/>
    <property type="project" value="UniProtKB-KW"/>
</dbReference>
<name>A0A6C0KPU6_9ZZZZ</name>
<feature type="coiled-coil region" evidence="5">
    <location>
        <begin position="410"/>
        <end position="444"/>
    </location>
</feature>
<dbReference type="PROSITE" id="PS50089">
    <property type="entry name" value="ZF_RING_2"/>
    <property type="match status" value="1"/>
</dbReference>
<dbReference type="SUPFAM" id="SSF57850">
    <property type="entry name" value="RING/U-box"/>
    <property type="match status" value="1"/>
</dbReference>
<dbReference type="SUPFAM" id="SSF52540">
    <property type="entry name" value="P-loop containing nucleoside triphosphate hydrolases"/>
    <property type="match status" value="2"/>
</dbReference>
<keyword evidence="2" id="KW-0378">Hydrolase</keyword>
<dbReference type="GO" id="GO:0016787">
    <property type="term" value="F:hydrolase activity"/>
    <property type="evidence" value="ECO:0007669"/>
    <property type="project" value="UniProtKB-KW"/>
</dbReference>
<dbReference type="GO" id="GO:0005634">
    <property type="term" value="C:nucleus"/>
    <property type="evidence" value="ECO:0007669"/>
    <property type="project" value="TreeGrafter"/>
</dbReference>
<dbReference type="InterPro" id="IPR000330">
    <property type="entry name" value="SNF2_N"/>
</dbReference>
<dbReference type="Pfam" id="PF00271">
    <property type="entry name" value="Helicase_C"/>
    <property type="match status" value="1"/>
</dbReference>
<evidence type="ECO:0000256" key="1">
    <source>
        <dbReference type="ARBA" id="ARBA00022741"/>
    </source>
</evidence>
<dbReference type="PANTHER" id="PTHR45626:SF22">
    <property type="entry name" value="DNA REPAIR PROTEIN RAD5"/>
    <property type="match status" value="1"/>
</dbReference>
<dbReference type="EMBL" id="MN740928">
    <property type="protein sequence ID" value="QHU18358.1"/>
    <property type="molecule type" value="Genomic_DNA"/>
</dbReference>
<keyword evidence="5" id="KW-0175">Coiled coil</keyword>
<dbReference type="SMART" id="SM00490">
    <property type="entry name" value="HELICc"/>
    <property type="match status" value="1"/>
</dbReference>
<evidence type="ECO:0000256" key="4">
    <source>
        <dbReference type="ARBA" id="ARBA00022840"/>
    </source>
</evidence>
<dbReference type="InterPro" id="IPR013083">
    <property type="entry name" value="Znf_RING/FYVE/PHD"/>
</dbReference>
<dbReference type="InterPro" id="IPR001841">
    <property type="entry name" value="Znf_RING"/>
</dbReference>
<feature type="domain" description="RING-type" evidence="6">
    <location>
        <begin position="446"/>
        <end position="485"/>
    </location>
</feature>
<evidence type="ECO:0000256" key="3">
    <source>
        <dbReference type="ARBA" id="ARBA00022806"/>
    </source>
</evidence>
<dbReference type="Pfam" id="PF13920">
    <property type="entry name" value="zf-C3HC4_3"/>
    <property type="match status" value="1"/>
</dbReference>
<keyword evidence="3" id="KW-0347">Helicase</keyword>
<dbReference type="GO" id="GO:0006281">
    <property type="term" value="P:DNA repair"/>
    <property type="evidence" value="ECO:0007669"/>
    <property type="project" value="TreeGrafter"/>
</dbReference>
<sequence length="634" mass="71449">MSGLKLIKKHLEVFQQTFTNALTSESPIAPQPVHITPPLRIHQLAALEAMRQKELSLQIGCKVYSSATDTQETLFSKYAFLGDSVGVGKTLMVLGHISQMATHPLRPNQVPLSNLNPESTSSCFSISPTVQRATDSIFDSLVVVPHTIYRQWQDSMNSQTTLIVNFLKSQRDLDKDNFLTNLRSSHVTLVSNTLFPTFLNSCKVREIVPTWRRVFYDEADTIKIPSTCPLPKAYMSWYISATYKNLLFANTSIHSYLLRLLPEDYIANLCPEVQEYANLSITGHPNVTFYKSISLATFRDHLANQHPLRGHLVVRCSQEFLNTSIQLPQLHQQIIRCQTPPSYRILDTAIPPETETLLHAGDIQGAFQSLGISMHTGATIVEAVSEFRDKELQRLKRLLEFKKEETYASEQAKQLALTNLQKKITNLEQQMEGIRKRILDASQALCAICFDSPKNSLVTPCCAKFFCGDCILHWISFRAQCPLCREQLDPRNLKGLGTTDQPQASKTTPAIPQKMEALLQILQENPTGRFLIFSRYDSPLQSIQEQIVGDYPSHTLQGNKDSIAKTLADFEKGSIRILLMNSQSSAAGLNIPSATHLILLHKMGTEEEKQILGRAYRLGRNQPLHFIKLLHNHE</sequence>
<dbReference type="InterPro" id="IPR001650">
    <property type="entry name" value="Helicase_C-like"/>
</dbReference>
<dbReference type="Pfam" id="PF00176">
    <property type="entry name" value="SNF2-rel_dom"/>
    <property type="match status" value="1"/>
</dbReference>
<organism evidence="7">
    <name type="scientific">viral metagenome</name>
    <dbReference type="NCBI Taxonomy" id="1070528"/>
    <lineage>
        <taxon>unclassified sequences</taxon>
        <taxon>metagenomes</taxon>
        <taxon>organismal metagenomes</taxon>
    </lineage>
</organism>
<dbReference type="Gene3D" id="3.40.50.300">
    <property type="entry name" value="P-loop containing nucleotide triphosphate hydrolases"/>
    <property type="match status" value="2"/>
</dbReference>
<proteinExistence type="predicted"/>
<dbReference type="GO" id="GO:0005524">
    <property type="term" value="F:ATP binding"/>
    <property type="evidence" value="ECO:0007669"/>
    <property type="project" value="UniProtKB-KW"/>
</dbReference>
<evidence type="ECO:0000256" key="5">
    <source>
        <dbReference type="SAM" id="Coils"/>
    </source>
</evidence>